<evidence type="ECO:0000256" key="3">
    <source>
        <dbReference type="ARBA" id="ARBA00022723"/>
    </source>
</evidence>
<dbReference type="Gene3D" id="1.10.630.10">
    <property type="entry name" value="Cytochrome P450"/>
    <property type="match status" value="1"/>
</dbReference>
<gene>
    <name evidence="7" type="ORF">K875_05651</name>
</gene>
<dbReference type="GO" id="GO:0004497">
    <property type="term" value="F:monooxygenase activity"/>
    <property type="evidence" value="ECO:0007669"/>
    <property type="project" value="UniProtKB-KW"/>
</dbReference>
<dbReference type="InterPro" id="IPR001128">
    <property type="entry name" value="Cyt_P450"/>
</dbReference>
<sequence length="419" mass="46729">MSSNAQNALSVDPWWAHIWFGVFQPMRVDFSDFLAVLRTIDERSGAGQPWTVPGMPVYVLTRYDDVRSAFLDTDTFSPRNGHQTFTFPILRPTLSGLSGRGDSLCRRVIQSQFSVQWMTKNAALRLRPGAHALVDRFCSDGEADLIGQFAQLYPLAVVGGLLGLPVEEWCGMSQWVKYLALSGDVDGPSEDTAQIDARRQQATKECGEWLQPLIKSRRRGCGGEDGLARLVNSFVDSQQLSDEQIMRCILLLFCDGLDATWLAIGNMMAAVLSTGGAAERLNDDAELRYWALEETLRWAPPVPLHATLTVRDVDIRGTHIPAGSMVMLSILSANRDTTRFPEPDRWDLDRRPTQHLTFRTPEHFSPGSHLTRAQMLIALEVLLARLPNLQLIEQPSYGGILIRGPKALRVSFDSTARTH</sequence>
<dbReference type="InterPro" id="IPR036396">
    <property type="entry name" value="Cyt_P450_sf"/>
</dbReference>
<comment type="similarity">
    <text evidence="1">Belongs to the cytochrome P450 family.</text>
</comment>
<keyword evidence="4" id="KW-0560">Oxidoreductase</keyword>
<evidence type="ECO:0000256" key="4">
    <source>
        <dbReference type="ARBA" id="ARBA00023002"/>
    </source>
</evidence>
<keyword evidence="6" id="KW-0503">Monooxygenase</keyword>
<protein>
    <recommendedName>
        <fullName evidence="9">Cytochrome P450</fullName>
    </recommendedName>
</protein>
<dbReference type="GO" id="GO:0005506">
    <property type="term" value="F:iron ion binding"/>
    <property type="evidence" value="ECO:0007669"/>
    <property type="project" value="InterPro"/>
</dbReference>
<dbReference type="GO" id="GO:0020037">
    <property type="term" value="F:heme binding"/>
    <property type="evidence" value="ECO:0007669"/>
    <property type="project" value="InterPro"/>
</dbReference>
<dbReference type="InterPro" id="IPR002397">
    <property type="entry name" value="Cyt_P450_B"/>
</dbReference>
<proteinExistence type="inferred from homology"/>
<dbReference type="PANTHER" id="PTHR46696:SF6">
    <property type="entry name" value="P450, PUTATIVE (EUROFUNG)-RELATED"/>
    <property type="match status" value="1"/>
</dbReference>
<accession>A0A051TK40</accession>
<dbReference type="Pfam" id="PF00067">
    <property type="entry name" value="p450"/>
    <property type="match status" value="1"/>
</dbReference>
<dbReference type="Proteomes" id="UP000025947">
    <property type="component" value="Unassembled WGS sequence"/>
</dbReference>
<reference evidence="7 8" key="1">
    <citation type="submission" date="2014-04" db="EMBL/GenBank/DDBJ databases">
        <title>The Genome Sequence of Mycobacterium tuberculosis TKK-01-0051.</title>
        <authorList>
            <consortium name="The Broad Institute Genomics Platform"/>
            <consortium name="The Broad Institute Genome Sequencing Center for Infectious Disease"/>
            <person name="Earl A.M."/>
            <person name="Cohen K."/>
            <person name="Pym A."/>
            <person name="Bishai W."/>
            <person name="Maharaj K."/>
            <person name="Desjardins C."/>
            <person name="Abeel T."/>
            <person name="Young S."/>
            <person name="Zeng Q."/>
            <person name="Gargeya S."/>
            <person name="Abouelleil A."/>
            <person name="Alvarado L."/>
            <person name="Chapman S.B."/>
            <person name="Gainer-Dewar J."/>
            <person name="Goldberg J."/>
            <person name="Griggs A."/>
            <person name="Gujja S."/>
            <person name="Hansen M."/>
            <person name="Howarth C."/>
            <person name="Imamovic A."/>
            <person name="Larimer J."/>
            <person name="Murphy C."/>
            <person name="Naylor J."/>
            <person name="Pearson M."/>
            <person name="Poon T.W."/>
            <person name="Priest M."/>
            <person name="Roberts A."/>
            <person name="Saif S."/>
            <person name="Shea T."/>
            <person name="Sykes S."/>
            <person name="Wortman J."/>
            <person name="Nusbaum C."/>
            <person name="Birren B."/>
        </authorList>
    </citation>
    <scope>NUCLEOTIDE SEQUENCE [LARGE SCALE GENOMIC DNA]</scope>
    <source>
        <strain evidence="7 8">TKK-01-0051</strain>
    </source>
</reference>
<dbReference type="AlphaFoldDB" id="A0A051TK40"/>
<keyword evidence="8" id="KW-1185">Reference proteome</keyword>
<evidence type="ECO:0000256" key="5">
    <source>
        <dbReference type="ARBA" id="ARBA00023004"/>
    </source>
</evidence>
<keyword evidence="2" id="KW-0349">Heme</keyword>
<dbReference type="RefSeq" id="WP_158672696.1">
    <property type="nucleotide sequence ID" value="NZ_KK328284.1"/>
</dbReference>
<dbReference type="GO" id="GO:0016705">
    <property type="term" value="F:oxidoreductase activity, acting on paired donors, with incorporation or reduction of molecular oxygen"/>
    <property type="evidence" value="ECO:0007669"/>
    <property type="project" value="InterPro"/>
</dbReference>
<comment type="caution">
    <text evidence="7">The sequence shown here is derived from an EMBL/GenBank/DDBJ whole genome shotgun (WGS) entry which is preliminary data.</text>
</comment>
<keyword evidence="5" id="KW-0408">Iron</keyword>
<evidence type="ECO:0000313" key="7">
    <source>
        <dbReference type="EMBL" id="KBZ57133.1"/>
    </source>
</evidence>
<dbReference type="PRINTS" id="PR00359">
    <property type="entry name" value="BP450"/>
</dbReference>
<evidence type="ECO:0000256" key="2">
    <source>
        <dbReference type="ARBA" id="ARBA00022617"/>
    </source>
</evidence>
<dbReference type="PANTHER" id="PTHR46696">
    <property type="entry name" value="P450, PUTATIVE (EUROFUNG)-RELATED"/>
    <property type="match status" value="1"/>
</dbReference>
<dbReference type="EMBL" id="JLXW01000013">
    <property type="protein sequence ID" value="KBZ57133.1"/>
    <property type="molecule type" value="Genomic_DNA"/>
</dbReference>
<evidence type="ECO:0000256" key="1">
    <source>
        <dbReference type="ARBA" id="ARBA00010617"/>
    </source>
</evidence>
<organism evidence="7 8">
    <name type="scientific">Mycobacterium [tuberculosis] TKK-01-0051</name>
    <dbReference type="NCBI Taxonomy" id="1324261"/>
    <lineage>
        <taxon>Bacteria</taxon>
        <taxon>Bacillati</taxon>
        <taxon>Actinomycetota</taxon>
        <taxon>Actinomycetes</taxon>
        <taxon>Mycobacteriales</taxon>
        <taxon>Mycobacteriaceae</taxon>
        <taxon>Mycobacterium</taxon>
        <taxon>Mycobacterium avium complex (MAC)</taxon>
    </lineage>
</organism>
<name>A0A051TK40_9MYCO</name>
<evidence type="ECO:0000256" key="6">
    <source>
        <dbReference type="ARBA" id="ARBA00023033"/>
    </source>
</evidence>
<dbReference type="SUPFAM" id="SSF48264">
    <property type="entry name" value="Cytochrome P450"/>
    <property type="match status" value="1"/>
</dbReference>
<evidence type="ECO:0008006" key="9">
    <source>
        <dbReference type="Google" id="ProtNLM"/>
    </source>
</evidence>
<dbReference type="HOGENOM" id="CLU_033716_0_2_11"/>
<evidence type="ECO:0000313" key="8">
    <source>
        <dbReference type="Proteomes" id="UP000025947"/>
    </source>
</evidence>
<keyword evidence="3" id="KW-0479">Metal-binding</keyword>